<keyword evidence="3" id="KW-0547">Nucleotide-binding</keyword>
<sequence length="403" mass="45759">MENSSFTIQEGIFLPSSLNSYKVLKILRHTKFAQIADCRNERTGEIVTIKCIKQKFCSQNTREAKILTELKNLNLLGNNLVNFAESFTYKGTICFVYEKLEKSLLNSVFATDGKPIHLTEIRAIAYQMLVALVALHKSGFTHANIKPAHIMFIDQISQQYSVKLIGFSNCAKTSNLCDVHITMSCGYSAPEIYLDCPLDESLDIWSLGLTLAFLFFGKHLSPVNCDYQYMKFIIDVLGQPDKLVLDKGLLTCRFFTEEKQGSDYIWRLKTPKEFEESTGTEINTTVCNDLTSLDDLFFVHNQPEPTNYVDIEAFFDLLKKMLKVNPADRIKPVDALNHPFFTMEHLDGASDRRYVTNARRIMKLAQCRKPGNDPLEGERENASRPGSSRAPRDPLHLDASLPQ</sequence>
<evidence type="ECO:0000256" key="6">
    <source>
        <dbReference type="SAM" id="MobiDB-lite"/>
    </source>
</evidence>
<dbReference type="Gene3D" id="3.30.200.20">
    <property type="entry name" value="Phosphorylase Kinase, domain 1"/>
    <property type="match status" value="1"/>
</dbReference>
<accession>A0A1A7Z2G7</accession>
<dbReference type="AlphaFoldDB" id="A0A1A7Z2G7"/>
<dbReference type="SUPFAM" id="SSF56112">
    <property type="entry name" value="Protein kinase-like (PK-like)"/>
    <property type="match status" value="1"/>
</dbReference>
<dbReference type="GO" id="GO:0045944">
    <property type="term" value="P:positive regulation of transcription by RNA polymerase II"/>
    <property type="evidence" value="ECO:0007669"/>
    <property type="project" value="TreeGrafter"/>
</dbReference>
<dbReference type="GO" id="GO:0005524">
    <property type="term" value="F:ATP binding"/>
    <property type="evidence" value="ECO:0007669"/>
    <property type="project" value="UniProtKB-KW"/>
</dbReference>
<protein>
    <recommendedName>
        <fullName evidence="7">Protein kinase domain-containing protein</fullName>
    </recommendedName>
</protein>
<keyword evidence="5" id="KW-0067">ATP-binding</keyword>
<evidence type="ECO:0000256" key="3">
    <source>
        <dbReference type="ARBA" id="ARBA00022741"/>
    </source>
</evidence>
<evidence type="ECO:0000313" key="8">
    <source>
        <dbReference type="EMBL" id="SBP37037.1"/>
    </source>
</evidence>
<evidence type="ECO:0000256" key="2">
    <source>
        <dbReference type="ARBA" id="ARBA00022679"/>
    </source>
</evidence>
<dbReference type="GO" id="GO:0003714">
    <property type="term" value="F:transcription corepressor activity"/>
    <property type="evidence" value="ECO:0007669"/>
    <property type="project" value="TreeGrafter"/>
</dbReference>
<keyword evidence="2" id="KW-0808">Transferase</keyword>
<dbReference type="GO" id="GO:0004713">
    <property type="term" value="F:protein tyrosine kinase activity"/>
    <property type="evidence" value="ECO:0007669"/>
    <property type="project" value="TreeGrafter"/>
</dbReference>
<dbReference type="SMART" id="SM00220">
    <property type="entry name" value="S_TKc"/>
    <property type="match status" value="1"/>
</dbReference>
<feature type="domain" description="Protein kinase" evidence="7">
    <location>
        <begin position="21"/>
        <end position="341"/>
    </location>
</feature>
<name>A0A1A7Z2G7_9TELE</name>
<dbReference type="PROSITE" id="PS50011">
    <property type="entry name" value="PROTEIN_KINASE_DOM"/>
    <property type="match status" value="1"/>
</dbReference>
<evidence type="ECO:0000256" key="4">
    <source>
        <dbReference type="ARBA" id="ARBA00022777"/>
    </source>
</evidence>
<dbReference type="Gene3D" id="1.10.510.10">
    <property type="entry name" value="Transferase(Phosphotransferase) domain 1"/>
    <property type="match status" value="1"/>
</dbReference>
<dbReference type="GO" id="GO:0004674">
    <property type="term" value="F:protein serine/threonine kinase activity"/>
    <property type="evidence" value="ECO:0007669"/>
    <property type="project" value="UniProtKB-KW"/>
</dbReference>
<dbReference type="InterPro" id="IPR000719">
    <property type="entry name" value="Prot_kinase_dom"/>
</dbReference>
<dbReference type="InterPro" id="IPR050494">
    <property type="entry name" value="Ser_Thr_dual-spec_kinase"/>
</dbReference>
<keyword evidence="1" id="KW-0723">Serine/threonine-protein kinase</keyword>
<organism evidence="8">
    <name type="scientific">Iconisemion striatum</name>
    <dbReference type="NCBI Taxonomy" id="60296"/>
    <lineage>
        <taxon>Eukaryota</taxon>
        <taxon>Metazoa</taxon>
        <taxon>Chordata</taxon>
        <taxon>Craniata</taxon>
        <taxon>Vertebrata</taxon>
        <taxon>Euteleostomi</taxon>
        <taxon>Actinopterygii</taxon>
        <taxon>Neopterygii</taxon>
        <taxon>Teleostei</taxon>
        <taxon>Neoteleostei</taxon>
        <taxon>Acanthomorphata</taxon>
        <taxon>Ovalentaria</taxon>
        <taxon>Atherinomorphae</taxon>
        <taxon>Cyprinodontiformes</taxon>
        <taxon>Nothobranchiidae</taxon>
        <taxon>Iconisemion</taxon>
    </lineage>
</organism>
<dbReference type="GO" id="GO:0016605">
    <property type="term" value="C:PML body"/>
    <property type="evidence" value="ECO:0007669"/>
    <property type="project" value="TreeGrafter"/>
</dbReference>
<dbReference type="GO" id="GO:0005737">
    <property type="term" value="C:cytoplasm"/>
    <property type="evidence" value="ECO:0007669"/>
    <property type="project" value="TreeGrafter"/>
</dbReference>
<evidence type="ECO:0000256" key="1">
    <source>
        <dbReference type="ARBA" id="ARBA00022527"/>
    </source>
</evidence>
<gene>
    <name evidence="8" type="primary">Nfu_g_1_023725</name>
</gene>
<dbReference type="Pfam" id="PF00069">
    <property type="entry name" value="Pkinase"/>
    <property type="match status" value="1"/>
</dbReference>
<evidence type="ECO:0000259" key="7">
    <source>
        <dbReference type="PROSITE" id="PS50011"/>
    </source>
</evidence>
<evidence type="ECO:0000256" key="5">
    <source>
        <dbReference type="ARBA" id="ARBA00022840"/>
    </source>
</evidence>
<dbReference type="GO" id="GO:0007224">
    <property type="term" value="P:smoothened signaling pathway"/>
    <property type="evidence" value="ECO:0007669"/>
    <property type="project" value="TreeGrafter"/>
</dbReference>
<dbReference type="GO" id="GO:0042771">
    <property type="term" value="P:intrinsic apoptotic signaling pathway in response to DNA damage by p53 class mediator"/>
    <property type="evidence" value="ECO:0007669"/>
    <property type="project" value="TreeGrafter"/>
</dbReference>
<proteinExistence type="predicted"/>
<keyword evidence="4" id="KW-0418">Kinase</keyword>
<dbReference type="PANTHER" id="PTHR24058:SF53">
    <property type="entry name" value="HOMEODOMAIN-INTERACTING PROTEIN KINASE 2"/>
    <property type="match status" value="1"/>
</dbReference>
<reference evidence="8" key="1">
    <citation type="submission" date="2016-05" db="EMBL/GenBank/DDBJ databases">
        <authorList>
            <person name="Lavstsen T."/>
            <person name="Jespersen J.S."/>
        </authorList>
    </citation>
    <scope>NUCLEOTIDE SEQUENCE</scope>
    <source>
        <tissue evidence="8">Brain</tissue>
    </source>
</reference>
<dbReference type="EMBL" id="HADX01014805">
    <property type="protein sequence ID" value="SBP37037.1"/>
    <property type="molecule type" value="Transcribed_RNA"/>
</dbReference>
<feature type="region of interest" description="Disordered" evidence="6">
    <location>
        <begin position="366"/>
        <end position="403"/>
    </location>
</feature>
<feature type="non-terminal residue" evidence="8">
    <location>
        <position position="403"/>
    </location>
</feature>
<dbReference type="GO" id="GO:0003713">
    <property type="term" value="F:transcription coactivator activity"/>
    <property type="evidence" value="ECO:0007669"/>
    <property type="project" value="TreeGrafter"/>
</dbReference>
<reference evidence="8" key="2">
    <citation type="submission" date="2016-06" db="EMBL/GenBank/DDBJ databases">
        <title>The genome of a short-lived fish provides insights into sex chromosome evolution and the genetic control of aging.</title>
        <authorList>
            <person name="Reichwald K."/>
            <person name="Felder M."/>
            <person name="Petzold A."/>
            <person name="Koch P."/>
            <person name="Groth M."/>
            <person name="Platzer M."/>
        </authorList>
    </citation>
    <scope>NUCLEOTIDE SEQUENCE</scope>
    <source>
        <tissue evidence="8">Brain</tissue>
    </source>
</reference>
<dbReference type="GO" id="GO:0046332">
    <property type="term" value="F:SMAD binding"/>
    <property type="evidence" value="ECO:0007669"/>
    <property type="project" value="TreeGrafter"/>
</dbReference>
<dbReference type="InterPro" id="IPR011009">
    <property type="entry name" value="Kinase-like_dom_sf"/>
</dbReference>
<dbReference type="PANTHER" id="PTHR24058">
    <property type="entry name" value="DUAL SPECIFICITY PROTEIN KINASE"/>
    <property type="match status" value="1"/>
</dbReference>